<dbReference type="InterPro" id="IPR052433">
    <property type="entry name" value="X-Pro_dipept-like"/>
</dbReference>
<dbReference type="GO" id="GO:0005739">
    <property type="term" value="C:mitochondrion"/>
    <property type="evidence" value="ECO:0007669"/>
    <property type="project" value="TreeGrafter"/>
</dbReference>
<dbReference type="PANTHER" id="PTHR43226">
    <property type="entry name" value="XAA-PRO AMINOPEPTIDASE 3"/>
    <property type="match status" value="1"/>
</dbReference>
<keyword evidence="8" id="KW-1185">Reference proteome</keyword>
<reference evidence="7" key="1">
    <citation type="submission" date="2023-03" db="EMBL/GenBank/DDBJ databases">
        <title>Mating type loci evolution in Malassezia.</title>
        <authorList>
            <person name="Coelho M.A."/>
        </authorList>
    </citation>
    <scope>NUCLEOTIDE SEQUENCE</scope>
    <source>
        <strain evidence="7">CBS 14135</strain>
    </source>
</reference>
<feature type="domain" description="Aminopeptidase P N-terminal" evidence="6">
    <location>
        <begin position="73"/>
        <end position="211"/>
    </location>
</feature>
<evidence type="ECO:0000259" key="6">
    <source>
        <dbReference type="SMART" id="SM01011"/>
    </source>
</evidence>
<dbReference type="InterPro" id="IPR007865">
    <property type="entry name" value="Aminopep_P_N"/>
</dbReference>
<dbReference type="Gene3D" id="3.40.350.10">
    <property type="entry name" value="Creatinase/prolidase N-terminal domain"/>
    <property type="match status" value="1"/>
</dbReference>
<keyword evidence="7" id="KW-0645">Protease</keyword>
<dbReference type="PANTHER" id="PTHR43226:SF4">
    <property type="entry name" value="XAA-PRO AMINOPEPTIDASE 3"/>
    <property type="match status" value="1"/>
</dbReference>
<keyword evidence="4 7" id="KW-0378">Hydrolase</keyword>
<dbReference type="GO" id="GO:0070006">
    <property type="term" value="F:metalloaminopeptidase activity"/>
    <property type="evidence" value="ECO:0007669"/>
    <property type="project" value="InterPro"/>
</dbReference>
<keyword evidence="3" id="KW-0479">Metal-binding</keyword>
<dbReference type="SUPFAM" id="SSF55920">
    <property type="entry name" value="Creatinase/aminopeptidase"/>
    <property type="match status" value="1"/>
</dbReference>
<dbReference type="InterPro" id="IPR001714">
    <property type="entry name" value="Pept_M24_MAP"/>
</dbReference>
<evidence type="ECO:0000256" key="5">
    <source>
        <dbReference type="ARBA" id="ARBA00023211"/>
    </source>
</evidence>
<organism evidence="7 8">
    <name type="scientific">Malassezia brasiliensis</name>
    <dbReference type="NCBI Taxonomy" id="1821822"/>
    <lineage>
        <taxon>Eukaryota</taxon>
        <taxon>Fungi</taxon>
        <taxon>Dikarya</taxon>
        <taxon>Basidiomycota</taxon>
        <taxon>Ustilaginomycotina</taxon>
        <taxon>Malasseziomycetes</taxon>
        <taxon>Malasseziales</taxon>
        <taxon>Malasseziaceae</taxon>
        <taxon>Malassezia</taxon>
    </lineage>
</organism>
<comment type="cofactor">
    <cofactor evidence="1">
        <name>Mn(2+)</name>
        <dbReference type="ChEBI" id="CHEBI:29035"/>
    </cofactor>
</comment>
<dbReference type="AlphaFoldDB" id="A0AAF0IPG1"/>
<sequence length="532" mass="59077">MLRASQGTALHRTLKATARQFGGAACVRGVHTPPAVGQPLPHTHPHLFPIDFTRGWQAELGGGVATDHLTPGIPAAEYEQRRRNLMDRLPTGSVVVLMGGRIKYMSRNIFYKFRQESNFWYLTGLEEPDAALVMVKNSSRRGYAMTLFVAPRQASKELWDGPTCGLDGAVEVFGADHAEPNDPSVLLHVLKKTLASAEHLYVDMPTQATVPRLSQRTQRFSLHDFLAPPSPTGFDLFARKTDFDNVVRLLSDRRNTHSLECEMDVLRSRKSANELRVMRHAGAISGAAMTEVMRVVRPQLAESEAQAVFEYECARRGAARQAYVPVFASGRNALMIHYVRNDCLIGDQQVLSVDAGCEFAGYASDITRTMPTAADGRFTPAQRDIYEVLLRVLKGCTALATEHQGYSLSELHRRSVEMLNSELRALGFSLSYGVLERTLYPHYLSHWLGIDLHDTSTVERSTRVKEGMVFTIEPGLYIPDDPAFPKEYRGIGMRVEDDVAVGATEPYVLSADAPKEVVDIEAVCSGRLPRFV</sequence>
<dbReference type="PRINTS" id="PR00599">
    <property type="entry name" value="MAPEPTIDASE"/>
</dbReference>
<evidence type="ECO:0000313" key="7">
    <source>
        <dbReference type="EMBL" id="WFC96107.1"/>
    </source>
</evidence>
<dbReference type="GO" id="GO:0030145">
    <property type="term" value="F:manganese ion binding"/>
    <property type="evidence" value="ECO:0007669"/>
    <property type="project" value="InterPro"/>
</dbReference>
<dbReference type="PROSITE" id="PS00491">
    <property type="entry name" value="PROLINE_PEPTIDASE"/>
    <property type="match status" value="1"/>
</dbReference>
<dbReference type="Pfam" id="PF05195">
    <property type="entry name" value="AMP_N"/>
    <property type="match status" value="1"/>
</dbReference>
<evidence type="ECO:0000256" key="3">
    <source>
        <dbReference type="ARBA" id="ARBA00022723"/>
    </source>
</evidence>
<dbReference type="InterPro" id="IPR029149">
    <property type="entry name" value="Creatin/AminoP/Spt16_N"/>
</dbReference>
<dbReference type="Pfam" id="PF00557">
    <property type="entry name" value="Peptidase_M24"/>
    <property type="match status" value="1"/>
</dbReference>
<gene>
    <name evidence="7" type="primary">ICP55</name>
    <name evidence="7" type="ORF">MBRA1_002763</name>
</gene>
<accession>A0AAF0IPG1</accession>
<dbReference type="InterPro" id="IPR000994">
    <property type="entry name" value="Pept_M24"/>
</dbReference>
<dbReference type="SUPFAM" id="SSF53092">
    <property type="entry name" value="Creatinase/prolidase N-terminal domain"/>
    <property type="match status" value="1"/>
</dbReference>
<keyword evidence="5" id="KW-0464">Manganese</keyword>
<keyword evidence="7" id="KW-0031">Aminopeptidase</keyword>
<dbReference type="GO" id="GO:0006508">
    <property type="term" value="P:proteolysis"/>
    <property type="evidence" value="ECO:0007669"/>
    <property type="project" value="TreeGrafter"/>
</dbReference>
<dbReference type="EMBL" id="CP119953">
    <property type="protein sequence ID" value="WFC96107.1"/>
    <property type="molecule type" value="Genomic_DNA"/>
</dbReference>
<dbReference type="Gene3D" id="3.90.230.10">
    <property type="entry name" value="Creatinase/methionine aminopeptidase superfamily"/>
    <property type="match status" value="1"/>
</dbReference>
<dbReference type="Proteomes" id="UP001216638">
    <property type="component" value="Chromosome 3"/>
</dbReference>
<dbReference type="EC" id="3.4.11.26" evidence="7"/>
<protein>
    <submittedName>
        <fullName evidence="7">Intermediate cleaving peptidase 55</fullName>
        <ecNumber evidence="7">3.4.11.26</ecNumber>
    </submittedName>
</protein>
<evidence type="ECO:0000313" key="8">
    <source>
        <dbReference type="Proteomes" id="UP001216638"/>
    </source>
</evidence>
<dbReference type="InterPro" id="IPR036005">
    <property type="entry name" value="Creatinase/aminopeptidase-like"/>
</dbReference>
<dbReference type="InterPro" id="IPR001131">
    <property type="entry name" value="Peptidase_M24B_aminopep-P_CS"/>
</dbReference>
<name>A0AAF0IPG1_9BASI</name>
<evidence type="ECO:0000256" key="4">
    <source>
        <dbReference type="ARBA" id="ARBA00022801"/>
    </source>
</evidence>
<proteinExistence type="inferred from homology"/>
<evidence type="ECO:0000256" key="1">
    <source>
        <dbReference type="ARBA" id="ARBA00001936"/>
    </source>
</evidence>
<comment type="similarity">
    <text evidence="2">Belongs to the peptidase M24B family.</text>
</comment>
<dbReference type="SMART" id="SM01011">
    <property type="entry name" value="AMP_N"/>
    <property type="match status" value="1"/>
</dbReference>
<evidence type="ECO:0000256" key="2">
    <source>
        <dbReference type="ARBA" id="ARBA00008766"/>
    </source>
</evidence>